<dbReference type="RefSeq" id="WP_085255633.1">
    <property type="nucleotide sequence ID" value="NZ_AP022573.1"/>
</dbReference>
<dbReference type="AlphaFoldDB" id="A0AAJ3NRH7"/>
<name>A0AAJ3NRH7_9MYCO</name>
<accession>A0AAJ3NRH7</accession>
<dbReference type="Proteomes" id="UP000193387">
    <property type="component" value="Unassembled WGS sequence"/>
</dbReference>
<keyword evidence="2" id="KW-1185">Reference proteome</keyword>
<protein>
    <recommendedName>
        <fullName evidence="3">Lipoprotein</fullName>
    </recommendedName>
</protein>
<proteinExistence type="predicted"/>
<evidence type="ECO:0008006" key="3">
    <source>
        <dbReference type="Google" id="ProtNLM"/>
    </source>
</evidence>
<dbReference type="EMBL" id="LQPR01000027">
    <property type="protein sequence ID" value="ORW71861.1"/>
    <property type="molecule type" value="Genomic_DNA"/>
</dbReference>
<reference evidence="1 2" key="1">
    <citation type="submission" date="2016-01" db="EMBL/GenBank/DDBJ databases">
        <title>The new phylogeny of the genus Mycobacterium.</title>
        <authorList>
            <person name="Tarcisio F."/>
            <person name="Conor M."/>
            <person name="Antonella G."/>
            <person name="Elisabetta G."/>
            <person name="Giulia F.S."/>
            <person name="Sara T."/>
            <person name="Anna F."/>
            <person name="Clotilde B."/>
            <person name="Roberto B."/>
            <person name="Veronica D.S."/>
            <person name="Fabio R."/>
            <person name="Monica P."/>
            <person name="Olivier J."/>
            <person name="Enrico T."/>
            <person name="Nicola S."/>
        </authorList>
    </citation>
    <scope>NUCLEOTIDE SEQUENCE [LARGE SCALE GENOMIC DNA]</scope>
    <source>
        <strain evidence="1 2">DSM 44616</strain>
    </source>
</reference>
<evidence type="ECO:0000313" key="2">
    <source>
        <dbReference type="Proteomes" id="UP000193387"/>
    </source>
</evidence>
<sequence length="193" mass="19880">MLIGWRAVLAGNSPKRVALALGCVAVALIGIVGCTTVTNGTATPDTKVAPAYRQSVSASVSASSATSSIRESQRQQSLTTRAVRASCDSLATTSKDAIDKVNAFVGAYNGGRNTGPTEGPAIDALNNSASTVSNSFNDALSQQLKDAFNAYVDAAHGVANAIGTHASTGEFNRRVDRLNDTKTKALKLCLASF</sequence>
<organism evidence="1 2">
    <name type="scientific">Mycobacterium saskatchewanense</name>
    <dbReference type="NCBI Taxonomy" id="220927"/>
    <lineage>
        <taxon>Bacteria</taxon>
        <taxon>Bacillati</taxon>
        <taxon>Actinomycetota</taxon>
        <taxon>Actinomycetes</taxon>
        <taxon>Mycobacteriales</taxon>
        <taxon>Mycobacteriaceae</taxon>
        <taxon>Mycobacterium</taxon>
        <taxon>Mycobacterium simiae complex</taxon>
    </lineage>
</organism>
<comment type="caution">
    <text evidence="1">The sequence shown here is derived from an EMBL/GenBank/DDBJ whole genome shotgun (WGS) entry which is preliminary data.</text>
</comment>
<evidence type="ECO:0000313" key="1">
    <source>
        <dbReference type="EMBL" id="ORW71861.1"/>
    </source>
</evidence>
<dbReference type="PROSITE" id="PS51257">
    <property type="entry name" value="PROKAR_LIPOPROTEIN"/>
    <property type="match status" value="1"/>
</dbReference>
<gene>
    <name evidence="1" type="ORF">AWC23_12300</name>
</gene>